<dbReference type="VEuPathDB" id="FungiDB:A1Q1_00870"/>
<feature type="compositionally biased region" description="Low complexity" evidence="1">
    <location>
        <begin position="95"/>
        <end position="116"/>
    </location>
</feature>
<comment type="caution">
    <text evidence="2">The sequence shown here is derived from an EMBL/GenBank/DDBJ whole genome shotgun (WGS) entry which is preliminary data.</text>
</comment>
<feature type="region of interest" description="Disordered" evidence="1">
    <location>
        <begin position="82"/>
        <end position="144"/>
    </location>
</feature>
<feature type="compositionally biased region" description="Basic and acidic residues" evidence="1">
    <location>
        <begin position="130"/>
        <end position="144"/>
    </location>
</feature>
<accession>J6EZF1</accession>
<evidence type="ECO:0000256" key="1">
    <source>
        <dbReference type="SAM" id="MobiDB-lite"/>
    </source>
</evidence>
<evidence type="ECO:0000313" key="2">
    <source>
        <dbReference type="EMBL" id="EJT50029.1"/>
    </source>
</evidence>
<organism evidence="2 3">
    <name type="scientific">Trichosporon asahii var. asahii (strain ATCC 90039 / CBS 2479 / JCM 2466 / KCTC 7840 / NBRC 103889/ NCYC 2677 / UAMH 7654)</name>
    <name type="common">Yeast</name>
    <dbReference type="NCBI Taxonomy" id="1186058"/>
    <lineage>
        <taxon>Eukaryota</taxon>
        <taxon>Fungi</taxon>
        <taxon>Dikarya</taxon>
        <taxon>Basidiomycota</taxon>
        <taxon>Agaricomycotina</taxon>
        <taxon>Tremellomycetes</taxon>
        <taxon>Trichosporonales</taxon>
        <taxon>Trichosporonaceae</taxon>
        <taxon>Trichosporon</taxon>
    </lineage>
</organism>
<dbReference type="KEGG" id="tasa:A1Q1_00870"/>
<reference evidence="2 3" key="1">
    <citation type="journal article" date="2012" name="Eukaryot. Cell">
        <title>Draft genome sequence of CBS 2479, the standard type strain of Trichosporon asahii.</title>
        <authorList>
            <person name="Yang R.Y."/>
            <person name="Li H.T."/>
            <person name="Zhu H."/>
            <person name="Zhou G.P."/>
            <person name="Wang M."/>
            <person name="Wang L."/>
        </authorList>
    </citation>
    <scope>NUCLEOTIDE SEQUENCE [LARGE SCALE GENOMIC DNA]</scope>
    <source>
        <strain evidence="3">ATCC 90039 / CBS 2479 / JCM 2466 / KCTC 7840 / NCYC 2677 / UAMH 7654</strain>
    </source>
</reference>
<name>J6EZF1_TRIAS</name>
<sequence>MPPAPNHEHQTTMIVCGGLRSFRVRLPAAPEHDFPDIPGLSKMDQYLIIAQRQRVDDRLRAVEETQRGILERLSRLERSLERSLESNFGEGLSRATNTATNTANGVAEASAAGAENPDAQAGSTQTTTESSREHNAQEIRTERK</sequence>
<proteinExistence type="predicted"/>
<dbReference type="RefSeq" id="XP_014181245.1">
    <property type="nucleotide sequence ID" value="XM_014325770.1"/>
</dbReference>
<dbReference type="EMBL" id="ALBS01000139">
    <property type="protein sequence ID" value="EJT50029.1"/>
    <property type="molecule type" value="Genomic_DNA"/>
</dbReference>
<dbReference type="HOGENOM" id="CLU_1797812_0_0_1"/>
<dbReference type="Proteomes" id="UP000002748">
    <property type="component" value="Unassembled WGS sequence"/>
</dbReference>
<evidence type="ECO:0000313" key="3">
    <source>
        <dbReference type="Proteomes" id="UP000002748"/>
    </source>
</evidence>
<protein>
    <submittedName>
        <fullName evidence="2">Uncharacterized protein</fullName>
    </submittedName>
</protein>
<dbReference type="GeneID" id="25984384"/>
<gene>
    <name evidence="2" type="ORF">A1Q1_00870</name>
</gene>
<dbReference type="AlphaFoldDB" id="J6EZF1"/>